<sequence>MNKIFVTAAALTIAAAAAYSSSARADGFFVDGRFGRSDFDSSGKDTALGINGGYRWGAFGLEGGYIDLGSSDAGAGRSNMGAYSGIDLKGWTAGVNGHFNLNPNWYLSARAGVFHWKADVDLSNNPRNAKFNGNDWYAGVGVGYDFSERFGVGLNYDRYRAGKNGFDFGADTVSVNTEFRF</sequence>
<organism evidence="4 5">
    <name type="scientific">Tahibacter harae</name>
    <dbReference type="NCBI Taxonomy" id="2963937"/>
    <lineage>
        <taxon>Bacteria</taxon>
        <taxon>Pseudomonadati</taxon>
        <taxon>Pseudomonadota</taxon>
        <taxon>Gammaproteobacteria</taxon>
        <taxon>Lysobacterales</taxon>
        <taxon>Rhodanobacteraceae</taxon>
        <taxon>Tahibacter</taxon>
    </lineage>
</organism>
<dbReference type="Pfam" id="PF13505">
    <property type="entry name" value="OMP_b-brl"/>
    <property type="match status" value="1"/>
</dbReference>
<reference evidence="4" key="1">
    <citation type="submission" date="2022-07" db="EMBL/GenBank/DDBJ databases">
        <title>Tahibacter sp., a new gammaproteobacterium isolated from the silt sample collected at pig farm.</title>
        <authorList>
            <person name="Chen H."/>
        </authorList>
    </citation>
    <scope>NUCLEOTIDE SEQUENCE</scope>
    <source>
        <strain evidence="4">P2K</strain>
    </source>
</reference>
<feature type="domain" description="Outer membrane protein beta-barrel" evidence="3">
    <location>
        <begin position="7"/>
        <end position="181"/>
    </location>
</feature>
<keyword evidence="1 2" id="KW-0732">Signal</keyword>
<dbReference type="Gene3D" id="2.40.160.20">
    <property type="match status" value="1"/>
</dbReference>
<proteinExistence type="predicted"/>
<gene>
    <name evidence="4" type="ORF">NM961_10725</name>
</gene>
<dbReference type="InterPro" id="IPR011250">
    <property type="entry name" value="OMP/PagP_B-barrel"/>
</dbReference>
<evidence type="ECO:0000313" key="4">
    <source>
        <dbReference type="EMBL" id="MCQ4165183.1"/>
    </source>
</evidence>
<dbReference type="InterPro" id="IPR027385">
    <property type="entry name" value="Beta-barrel_OMP"/>
</dbReference>
<dbReference type="Proteomes" id="UP001165498">
    <property type="component" value="Unassembled WGS sequence"/>
</dbReference>
<protein>
    <submittedName>
        <fullName evidence="4">Porin family protein</fullName>
    </submittedName>
</protein>
<evidence type="ECO:0000259" key="3">
    <source>
        <dbReference type="Pfam" id="PF13505"/>
    </source>
</evidence>
<feature type="signal peptide" evidence="2">
    <location>
        <begin position="1"/>
        <end position="25"/>
    </location>
</feature>
<evidence type="ECO:0000256" key="2">
    <source>
        <dbReference type="SAM" id="SignalP"/>
    </source>
</evidence>
<dbReference type="SUPFAM" id="SSF56925">
    <property type="entry name" value="OMPA-like"/>
    <property type="match status" value="1"/>
</dbReference>
<evidence type="ECO:0000256" key="1">
    <source>
        <dbReference type="ARBA" id="ARBA00022729"/>
    </source>
</evidence>
<dbReference type="RefSeq" id="WP_255914258.1">
    <property type="nucleotide sequence ID" value="NZ_JANFQO010000008.1"/>
</dbReference>
<evidence type="ECO:0000313" key="5">
    <source>
        <dbReference type="Proteomes" id="UP001165498"/>
    </source>
</evidence>
<comment type="caution">
    <text evidence="4">The sequence shown here is derived from an EMBL/GenBank/DDBJ whole genome shotgun (WGS) entry which is preliminary data.</text>
</comment>
<name>A0ABT1QSA3_9GAMM</name>
<accession>A0ABT1QSA3</accession>
<keyword evidence="5" id="KW-1185">Reference proteome</keyword>
<feature type="chain" id="PRO_5046270416" evidence="2">
    <location>
        <begin position="26"/>
        <end position="181"/>
    </location>
</feature>
<dbReference type="EMBL" id="JANFQO010000008">
    <property type="protein sequence ID" value="MCQ4165183.1"/>
    <property type="molecule type" value="Genomic_DNA"/>
</dbReference>